<dbReference type="AlphaFoldDB" id="K6YBY7"/>
<evidence type="ECO:0000313" key="3">
    <source>
        <dbReference type="Proteomes" id="UP000006334"/>
    </source>
</evidence>
<sequence>MIDEGSQYSEESVASENDAADLADVQASWLRAWEAQKEQFSKAKSLASAEISLCFKAIILSALCVLLLVGVALLTWATILLSAGYAAHVAGIHWAVIAIAAIVLNLMLFWIVGRIFINAKRSISLQTTLDAIFKSKDSSSKKQSS</sequence>
<evidence type="ECO:0008006" key="4">
    <source>
        <dbReference type="Google" id="ProtNLM"/>
    </source>
</evidence>
<name>K6YBY7_9ALTE</name>
<keyword evidence="1" id="KW-0812">Transmembrane</keyword>
<dbReference type="SUPFAM" id="SSF103473">
    <property type="entry name" value="MFS general substrate transporter"/>
    <property type="match status" value="1"/>
</dbReference>
<dbReference type="eggNOG" id="ENOG502ZJ61">
    <property type="taxonomic scope" value="Bacteria"/>
</dbReference>
<dbReference type="EMBL" id="BAEN01000059">
    <property type="protein sequence ID" value="GAC15717.1"/>
    <property type="molecule type" value="Genomic_DNA"/>
</dbReference>
<keyword evidence="1" id="KW-0472">Membrane</keyword>
<feature type="transmembrane region" description="Helical" evidence="1">
    <location>
        <begin position="91"/>
        <end position="112"/>
    </location>
</feature>
<evidence type="ECO:0000256" key="1">
    <source>
        <dbReference type="SAM" id="Phobius"/>
    </source>
</evidence>
<proteinExistence type="predicted"/>
<gene>
    <name evidence="2" type="ORF">GLIP_3096</name>
</gene>
<accession>K6YBY7</accession>
<feature type="transmembrane region" description="Helical" evidence="1">
    <location>
        <begin position="53"/>
        <end position="79"/>
    </location>
</feature>
<evidence type="ECO:0000313" key="2">
    <source>
        <dbReference type="EMBL" id="GAC15717.1"/>
    </source>
</evidence>
<dbReference type="STRING" id="1127673.GLIP_3096"/>
<keyword evidence="1" id="KW-1133">Transmembrane helix</keyword>
<comment type="caution">
    <text evidence="2">The sequence shown here is derived from an EMBL/GenBank/DDBJ whole genome shotgun (WGS) entry which is preliminary data.</text>
</comment>
<dbReference type="RefSeq" id="WP_008845522.1">
    <property type="nucleotide sequence ID" value="NZ_BAEN01000059.1"/>
</dbReference>
<organism evidence="2 3">
    <name type="scientific">Aliiglaciecola lipolytica E3</name>
    <dbReference type="NCBI Taxonomy" id="1127673"/>
    <lineage>
        <taxon>Bacteria</taxon>
        <taxon>Pseudomonadati</taxon>
        <taxon>Pseudomonadota</taxon>
        <taxon>Gammaproteobacteria</taxon>
        <taxon>Alteromonadales</taxon>
        <taxon>Alteromonadaceae</taxon>
        <taxon>Aliiglaciecola</taxon>
    </lineage>
</organism>
<protein>
    <recommendedName>
        <fullName evidence="4">Phage holin family protein</fullName>
    </recommendedName>
</protein>
<keyword evidence="3" id="KW-1185">Reference proteome</keyword>
<dbReference type="InterPro" id="IPR036259">
    <property type="entry name" value="MFS_trans_sf"/>
</dbReference>
<reference evidence="2 3" key="1">
    <citation type="journal article" date="2017" name="Antonie Van Leeuwenhoek">
        <title>Rhizobium rhizosphaerae sp. nov., a novel species isolated from rice rhizosphere.</title>
        <authorList>
            <person name="Zhao J.J."/>
            <person name="Zhang J."/>
            <person name="Zhang R.J."/>
            <person name="Zhang C.W."/>
            <person name="Yin H.Q."/>
            <person name="Zhang X.X."/>
        </authorList>
    </citation>
    <scope>NUCLEOTIDE SEQUENCE [LARGE SCALE GENOMIC DNA]</scope>
    <source>
        <strain evidence="2 3">E3</strain>
    </source>
</reference>
<dbReference type="Proteomes" id="UP000006334">
    <property type="component" value="Unassembled WGS sequence"/>
</dbReference>